<proteinExistence type="predicted"/>
<evidence type="ECO:0000313" key="3">
    <source>
        <dbReference type="Proteomes" id="UP001451303"/>
    </source>
</evidence>
<comment type="caution">
    <text evidence="2">The sequence shown here is derived from an EMBL/GenBank/DDBJ whole genome shotgun (WGS) entry which is preliminary data.</text>
</comment>
<dbReference type="Proteomes" id="UP001451303">
    <property type="component" value="Unassembled WGS sequence"/>
</dbReference>
<gene>
    <name evidence="2" type="ORF">QR685DRAFT_575297</name>
</gene>
<organism evidence="2 3">
    <name type="scientific">Neurospora intermedia</name>
    <dbReference type="NCBI Taxonomy" id="5142"/>
    <lineage>
        <taxon>Eukaryota</taxon>
        <taxon>Fungi</taxon>
        <taxon>Dikarya</taxon>
        <taxon>Ascomycota</taxon>
        <taxon>Pezizomycotina</taxon>
        <taxon>Sordariomycetes</taxon>
        <taxon>Sordariomycetidae</taxon>
        <taxon>Sordariales</taxon>
        <taxon>Sordariaceae</taxon>
        <taxon>Neurospora</taxon>
    </lineage>
</organism>
<sequence>MVTKPRQARQRPLVSKMASTTHILVSTTSQGLPRGSRQFMRKELRNGEGPVVRRGKSPGSHSPYAKAN</sequence>
<name>A0ABR3D328_NEUIN</name>
<protein>
    <submittedName>
        <fullName evidence="2">Uncharacterized protein</fullName>
    </submittedName>
</protein>
<dbReference type="EMBL" id="JAVLET010000012">
    <property type="protein sequence ID" value="KAL0466693.1"/>
    <property type="molecule type" value="Genomic_DNA"/>
</dbReference>
<accession>A0ABR3D328</accession>
<reference evidence="2 3" key="1">
    <citation type="submission" date="2023-09" db="EMBL/GenBank/DDBJ databases">
        <title>Multi-omics analysis of a traditional fermented food reveals byproduct-associated fungal strains for waste-to-food upcycling.</title>
        <authorList>
            <consortium name="Lawrence Berkeley National Laboratory"/>
            <person name="Rekdal V.M."/>
            <person name="Villalobos-Escobedo J.M."/>
            <person name="Rodriguez-Valeron N."/>
            <person name="Garcia M.O."/>
            <person name="Vasquez D.P."/>
            <person name="Damayanti I."/>
            <person name="Sorensen P.M."/>
            <person name="Baidoo E.E."/>
            <person name="De Carvalho A.C."/>
            <person name="Riley R."/>
            <person name="Lipzen A."/>
            <person name="He G."/>
            <person name="Yan M."/>
            <person name="Haridas S."/>
            <person name="Daum C."/>
            <person name="Yoshinaga Y."/>
            <person name="Ng V."/>
            <person name="Grigoriev I.V."/>
            <person name="Munk R."/>
            <person name="Nuraida L."/>
            <person name="Wijaya C.H."/>
            <person name="Morales P.-C."/>
            <person name="Keasling J.D."/>
        </authorList>
    </citation>
    <scope>NUCLEOTIDE SEQUENCE [LARGE SCALE GENOMIC DNA]</scope>
    <source>
        <strain evidence="2 3">FGSC 2613</strain>
    </source>
</reference>
<evidence type="ECO:0000313" key="2">
    <source>
        <dbReference type="EMBL" id="KAL0466693.1"/>
    </source>
</evidence>
<evidence type="ECO:0000256" key="1">
    <source>
        <dbReference type="SAM" id="MobiDB-lite"/>
    </source>
</evidence>
<keyword evidence="3" id="KW-1185">Reference proteome</keyword>
<feature type="region of interest" description="Disordered" evidence="1">
    <location>
        <begin position="43"/>
        <end position="68"/>
    </location>
</feature>